<dbReference type="InterPro" id="IPR000182">
    <property type="entry name" value="GNAT_dom"/>
</dbReference>
<dbReference type="RefSeq" id="WP_145723084.1">
    <property type="nucleotide sequence ID" value="NZ_BSPF01000004.1"/>
</dbReference>
<dbReference type="Pfam" id="PF13508">
    <property type="entry name" value="Acetyltransf_7"/>
    <property type="match status" value="1"/>
</dbReference>
<dbReference type="GO" id="GO:0005840">
    <property type="term" value="C:ribosome"/>
    <property type="evidence" value="ECO:0007669"/>
    <property type="project" value="UniProtKB-KW"/>
</dbReference>
<organism evidence="4 5">
    <name type="scientific">Mesorhizobium tianshanense</name>
    <dbReference type="NCBI Taxonomy" id="39844"/>
    <lineage>
        <taxon>Bacteria</taxon>
        <taxon>Pseudomonadati</taxon>
        <taxon>Pseudomonadota</taxon>
        <taxon>Alphaproteobacteria</taxon>
        <taxon>Hyphomicrobiales</taxon>
        <taxon>Phyllobacteriaceae</taxon>
        <taxon>Mesorhizobium</taxon>
    </lineage>
</organism>
<keyword evidence="5" id="KW-1185">Reference proteome</keyword>
<keyword evidence="2" id="KW-0012">Acyltransferase</keyword>
<dbReference type="InterPro" id="IPR016181">
    <property type="entry name" value="Acyl_CoA_acyltransferase"/>
</dbReference>
<protein>
    <submittedName>
        <fullName evidence="4">Ribosomal protein S18 acetylase RimI-like enzyme</fullName>
    </submittedName>
</protein>
<dbReference type="AlphaFoldDB" id="A0A562MI07"/>
<name>A0A562MI07_9HYPH</name>
<dbReference type="Proteomes" id="UP000317122">
    <property type="component" value="Unassembled WGS sequence"/>
</dbReference>
<dbReference type="CDD" id="cd04301">
    <property type="entry name" value="NAT_SF"/>
    <property type="match status" value="1"/>
</dbReference>
<dbReference type="PROSITE" id="PS51186">
    <property type="entry name" value="GNAT"/>
    <property type="match status" value="1"/>
</dbReference>
<dbReference type="SUPFAM" id="SSF55729">
    <property type="entry name" value="Acyl-CoA N-acyltransferases (Nat)"/>
    <property type="match status" value="1"/>
</dbReference>
<accession>A0A562MI07</accession>
<proteinExistence type="predicted"/>
<keyword evidence="1" id="KW-0808">Transferase</keyword>
<feature type="domain" description="N-acetyltransferase" evidence="3">
    <location>
        <begin position="4"/>
        <end position="152"/>
    </location>
</feature>
<dbReference type="EMBL" id="VLKT01000083">
    <property type="protein sequence ID" value="TWI19510.1"/>
    <property type="molecule type" value="Genomic_DNA"/>
</dbReference>
<dbReference type="OrthoDB" id="572496at2"/>
<evidence type="ECO:0000313" key="5">
    <source>
        <dbReference type="Proteomes" id="UP000317122"/>
    </source>
</evidence>
<evidence type="ECO:0000259" key="3">
    <source>
        <dbReference type="PROSITE" id="PS51186"/>
    </source>
</evidence>
<dbReference type="PANTHER" id="PTHR43800:SF1">
    <property type="entry name" value="PEPTIDYL-LYSINE N-ACETYLTRANSFERASE YJAB"/>
    <property type="match status" value="1"/>
</dbReference>
<comment type="caution">
    <text evidence="4">The sequence shown here is derived from an EMBL/GenBank/DDBJ whole genome shotgun (WGS) entry which is preliminary data.</text>
</comment>
<dbReference type="GO" id="GO:0016747">
    <property type="term" value="F:acyltransferase activity, transferring groups other than amino-acyl groups"/>
    <property type="evidence" value="ECO:0007669"/>
    <property type="project" value="InterPro"/>
</dbReference>
<gene>
    <name evidence="4" type="ORF">IQ26_07128</name>
</gene>
<evidence type="ECO:0000256" key="2">
    <source>
        <dbReference type="ARBA" id="ARBA00023315"/>
    </source>
</evidence>
<evidence type="ECO:0000313" key="4">
    <source>
        <dbReference type="EMBL" id="TWI19510.1"/>
    </source>
</evidence>
<dbReference type="Gene3D" id="3.40.630.30">
    <property type="match status" value="1"/>
</dbReference>
<reference evidence="4 5" key="1">
    <citation type="journal article" date="2015" name="Stand. Genomic Sci.">
        <title>Genomic Encyclopedia of Bacterial and Archaeal Type Strains, Phase III: the genomes of soil and plant-associated and newly described type strains.</title>
        <authorList>
            <person name="Whitman W.B."/>
            <person name="Woyke T."/>
            <person name="Klenk H.P."/>
            <person name="Zhou Y."/>
            <person name="Lilburn T.G."/>
            <person name="Beck B.J."/>
            <person name="De Vos P."/>
            <person name="Vandamme P."/>
            <person name="Eisen J.A."/>
            <person name="Garrity G."/>
            <person name="Hugenholtz P."/>
            <person name="Kyrpides N.C."/>
        </authorList>
    </citation>
    <scope>NUCLEOTIDE SEQUENCE [LARGE SCALE GENOMIC DNA]</scope>
    <source>
        <strain evidence="4 5">CGMCC 1.2546</strain>
    </source>
</reference>
<sequence length="168" mass="18527">MSGFELRPARKSDLSRLQLISAQARERYRSIPELAHIADAPPLPPDRFEACRVEVAARLDDPEPIGFAATRTLDGLLYLDNISVVADASGRGIGSALLSSVIDHAAMLLAPAVSLTTFKQPAWNGPWFRRHGFQPMHADQIGVGLRGVMERQEQTLDPDSRETLVRFL</sequence>
<evidence type="ECO:0000256" key="1">
    <source>
        <dbReference type="ARBA" id="ARBA00022679"/>
    </source>
</evidence>
<dbReference type="PANTHER" id="PTHR43800">
    <property type="entry name" value="PEPTIDYL-LYSINE N-ACETYLTRANSFERASE YJAB"/>
    <property type="match status" value="1"/>
</dbReference>
<keyword evidence="4" id="KW-0687">Ribonucleoprotein</keyword>
<keyword evidence="4" id="KW-0689">Ribosomal protein</keyword>